<dbReference type="AlphaFoldDB" id="A0A317E3K1"/>
<feature type="domain" description="Insertion element IS402-like" evidence="1">
    <location>
        <begin position="7"/>
        <end position="79"/>
    </location>
</feature>
<accession>A0A317E3K1</accession>
<evidence type="ECO:0000259" key="1">
    <source>
        <dbReference type="Pfam" id="PF13340"/>
    </source>
</evidence>
<dbReference type="InterPro" id="IPR052909">
    <property type="entry name" value="Transposase_6_like"/>
</dbReference>
<dbReference type="Pfam" id="PF13340">
    <property type="entry name" value="DUF4096"/>
    <property type="match status" value="1"/>
</dbReference>
<evidence type="ECO:0000313" key="2">
    <source>
        <dbReference type="EMBL" id="PWR21172.1"/>
    </source>
</evidence>
<organism evidence="2 3">
    <name type="scientific">Zavarzinia aquatilis</name>
    <dbReference type="NCBI Taxonomy" id="2211142"/>
    <lineage>
        <taxon>Bacteria</taxon>
        <taxon>Pseudomonadati</taxon>
        <taxon>Pseudomonadota</taxon>
        <taxon>Alphaproteobacteria</taxon>
        <taxon>Rhodospirillales</taxon>
        <taxon>Zavarziniaceae</taxon>
        <taxon>Zavarzinia</taxon>
    </lineage>
</organism>
<evidence type="ECO:0000313" key="3">
    <source>
        <dbReference type="Proteomes" id="UP000245461"/>
    </source>
</evidence>
<dbReference type="PANTHER" id="PTHR46637">
    <property type="entry name" value="TIS1421-TRANSPOSASE PROTEIN A"/>
    <property type="match status" value="1"/>
</dbReference>
<gene>
    <name evidence="2" type="ORF">DKG74_14290</name>
</gene>
<dbReference type="EMBL" id="QGLE01000008">
    <property type="protein sequence ID" value="PWR21172.1"/>
    <property type="molecule type" value="Genomic_DNA"/>
</dbReference>
<protein>
    <recommendedName>
        <fullName evidence="1">Insertion element IS402-like domain-containing protein</fullName>
    </recommendedName>
</protein>
<dbReference type="OrthoDB" id="9798237at2"/>
<dbReference type="PANTHER" id="PTHR46637:SF1">
    <property type="entry name" value="BLL5188 PROTEIN"/>
    <property type="match status" value="1"/>
</dbReference>
<dbReference type="RefSeq" id="WP_109906850.1">
    <property type="nucleotide sequence ID" value="NZ_QGLE01000008.1"/>
</dbReference>
<keyword evidence="3" id="KW-1185">Reference proteome</keyword>
<reference evidence="2 3" key="1">
    <citation type="submission" date="2018-05" db="EMBL/GenBank/DDBJ databases">
        <title>Zavarzinia sp. HR-AS.</title>
        <authorList>
            <person name="Lee Y."/>
            <person name="Jeon C.O."/>
        </authorList>
    </citation>
    <scope>NUCLEOTIDE SEQUENCE [LARGE SCALE GENOMIC DNA]</scope>
    <source>
        <strain evidence="2 3">HR-AS</strain>
    </source>
</reference>
<name>A0A317E3K1_9PROT</name>
<dbReference type="Proteomes" id="UP000245461">
    <property type="component" value="Unassembled WGS sequence"/>
</dbReference>
<dbReference type="InterPro" id="IPR025161">
    <property type="entry name" value="IS402-like_dom"/>
</dbReference>
<comment type="caution">
    <text evidence="2">The sequence shown here is derived from an EMBL/GenBank/DDBJ whole genome shotgun (WGS) entry which is preliminary data.</text>
</comment>
<sequence>MKQLFWLNDETWEKVEPLLPSGGRGAPRADDRRIISGILHMLHAGGRWRDWPANHYGPYATVCNRYARWRKQGIWPRIHDAVAPAIPTRAPKLAESARH</sequence>
<proteinExistence type="predicted"/>